<keyword evidence="3" id="KW-1185">Reference proteome</keyword>
<sequence length="117" mass="13209">MRLRKRDLSTVYLKERLTGQDDEGNFQEGFSDESTEIQMNIQSAGGQVMASVYGQSLPYIKSCKYQGDKIKEGKNEKDGICLYVSKDKEPDYEIVAIQTFSAHCNVTLKKLGDEDGR</sequence>
<evidence type="ECO:0000313" key="1">
    <source>
        <dbReference type="EMBL" id="EOT51117.1"/>
    </source>
</evidence>
<evidence type="ECO:0000313" key="3">
    <source>
        <dbReference type="Proteomes" id="UP000014104"/>
    </source>
</evidence>
<evidence type="ECO:0000313" key="2">
    <source>
        <dbReference type="EMBL" id="EOU23574.1"/>
    </source>
</evidence>
<protein>
    <recommendedName>
        <fullName evidence="5">Phage protein</fullName>
    </recommendedName>
</protein>
<dbReference type="GeneID" id="69570921"/>
<reference evidence="2 4" key="2">
    <citation type="submission" date="2013-03" db="EMBL/GenBank/DDBJ databases">
        <title>The Genome Sequence of Enterococcus avium ATCC_14025 (PacBio/Illumina hybrid assembly).</title>
        <authorList>
            <consortium name="The Broad Institute Genomics Platform"/>
            <consortium name="The Broad Institute Genome Sequencing Center for Infectious Disease"/>
            <person name="Earl A."/>
            <person name="Russ C."/>
            <person name="Gilmore M."/>
            <person name="Surin D."/>
            <person name="Walker B."/>
            <person name="Young S."/>
            <person name="Zeng Q."/>
            <person name="Gargeya S."/>
            <person name="Fitzgerald M."/>
            <person name="Haas B."/>
            <person name="Abouelleil A."/>
            <person name="Allen A.W."/>
            <person name="Alvarado L."/>
            <person name="Arachchi H.M."/>
            <person name="Berlin A.M."/>
            <person name="Chapman S.B."/>
            <person name="Gainer-Dewar J."/>
            <person name="Goldberg J."/>
            <person name="Griggs A."/>
            <person name="Gujja S."/>
            <person name="Hansen M."/>
            <person name="Howarth C."/>
            <person name="Imamovic A."/>
            <person name="Ireland A."/>
            <person name="Larimer J."/>
            <person name="McCowan C."/>
            <person name="Murphy C."/>
            <person name="Pearson M."/>
            <person name="Poon T.W."/>
            <person name="Priest M."/>
            <person name="Roberts A."/>
            <person name="Saif S."/>
            <person name="Shea T."/>
            <person name="Sisk P."/>
            <person name="Sykes S."/>
            <person name="Wortman J."/>
            <person name="Nusbaum C."/>
            <person name="Birren B."/>
        </authorList>
    </citation>
    <scope>NUCLEOTIDE SEQUENCE [LARGE SCALE GENOMIC DNA]</scope>
    <source>
        <strain evidence="2 4">ATCC 14025</strain>
    </source>
</reference>
<evidence type="ECO:0008006" key="5">
    <source>
        <dbReference type="Google" id="ProtNLM"/>
    </source>
</evidence>
<organism evidence="2 4">
    <name type="scientific">Enterococcus avium ATCC 14025</name>
    <dbReference type="NCBI Taxonomy" id="1140002"/>
    <lineage>
        <taxon>Bacteria</taxon>
        <taxon>Bacillati</taxon>
        <taxon>Bacillota</taxon>
        <taxon>Bacilli</taxon>
        <taxon>Lactobacillales</taxon>
        <taxon>Enterococcaceae</taxon>
        <taxon>Enterococcus</taxon>
    </lineage>
</organism>
<gene>
    <name evidence="2" type="ORF">I570_01439</name>
    <name evidence="1" type="ORF">OMU_00446</name>
</gene>
<dbReference type="RefSeq" id="WP_010743587.1">
    <property type="nucleotide sequence ID" value="NZ_KE136357.1"/>
</dbReference>
<accession>A0AAV3J2M6</accession>
<comment type="caution">
    <text evidence="2">The sequence shown here is derived from an EMBL/GenBank/DDBJ whole genome shotgun (WGS) entry which is preliminary data.</text>
</comment>
<dbReference type="EMBL" id="ASWL01000002">
    <property type="protein sequence ID" value="EOU23574.1"/>
    <property type="molecule type" value="Genomic_DNA"/>
</dbReference>
<reference evidence="1 3" key="1">
    <citation type="submission" date="2013-03" db="EMBL/GenBank/DDBJ databases">
        <title>The Genome Sequence of Enterococcus avium ATCC_14025 (Illumina only assembly).</title>
        <authorList>
            <consortium name="The Broad Institute Genomics Platform"/>
            <consortium name="The Broad Institute Genome Sequencing Center for Infectious Disease"/>
            <person name="Earl A."/>
            <person name="Russ C."/>
            <person name="Gilmore M."/>
            <person name="Surin D."/>
            <person name="Walker B."/>
            <person name="Young S."/>
            <person name="Zeng Q."/>
            <person name="Gargeya S."/>
            <person name="Fitzgerald M."/>
            <person name="Haas B."/>
            <person name="Abouelleil A."/>
            <person name="Allen A.W."/>
            <person name="Alvarado L."/>
            <person name="Arachchi H.M."/>
            <person name="Berlin A.M."/>
            <person name="Chapman S.B."/>
            <person name="Gainer-Dewar J."/>
            <person name="Goldberg J."/>
            <person name="Griggs A."/>
            <person name="Gujja S."/>
            <person name="Hansen M."/>
            <person name="Howarth C."/>
            <person name="Imamovic A."/>
            <person name="Ireland A."/>
            <person name="Larimer J."/>
            <person name="McCowan C."/>
            <person name="Murphy C."/>
            <person name="Pearson M."/>
            <person name="Poon T.W."/>
            <person name="Priest M."/>
            <person name="Roberts A."/>
            <person name="Saif S."/>
            <person name="Shea T."/>
            <person name="Sisk P."/>
            <person name="Sykes S."/>
            <person name="Wortman J."/>
            <person name="Nusbaum C."/>
            <person name="Birren B."/>
        </authorList>
    </citation>
    <scope>NUCLEOTIDE SEQUENCE [LARGE SCALE GENOMIC DNA]</scope>
    <source>
        <strain evidence="1 3">ATCC 14025</strain>
    </source>
</reference>
<evidence type="ECO:0000313" key="4">
    <source>
        <dbReference type="Proteomes" id="UP000014107"/>
    </source>
</evidence>
<dbReference type="Proteomes" id="UP000014107">
    <property type="component" value="Unassembled WGS sequence"/>
</dbReference>
<dbReference type="AlphaFoldDB" id="A0AAV3J2M6"/>
<proteinExistence type="predicted"/>
<dbReference type="EMBL" id="AHYV01000005">
    <property type="protein sequence ID" value="EOT51117.1"/>
    <property type="molecule type" value="Genomic_DNA"/>
</dbReference>
<name>A0AAV3J2M6_ENTAV</name>
<dbReference type="Proteomes" id="UP000014104">
    <property type="component" value="Unassembled WGS sequence"/>
</dbReference>